<keyword evidence="6" id="KW-0067">ATP-binding</keyword>
<evidence type="ECO:0000256" key="6">
    <source>
        <dbReference type="RuleBase" id="RU003331"/>
    </source>
</evidence>
<dbReference type="PROSITE" id="PS00113">
    <property type="entry name" value="ADENYLATE_KINASE"/>
    <property type="match status" value="1"/>
</dbReference>
<evidence type="ECO:0000313" key="7">
    <source>
        <dbReference type="EMBL" id="NDV63168.1"/>
    </source>
</evidence>
<evidence type="ECO:0000256" key="4">
    <source>
        <dbReference type="ARBA" id="ARBA00022777"/>
    </source>
</evidence>
<dbReference type="Proteomes" id="UP000478417">
    <property type="component" value="Unassembled WGS sequence"/>
</dbReference>
<protein>
    <recommendedName>
        <fullName evidence="6">Adenylate kinase</fullName>
        <ecNumber evidence="6">2.7.4.3</ecNumber>
    </recommendedName>
</protein>
<keyword evidence="3 6" id="KW-0547">Nucleotide-binding</keyword>
<accession>A0A6B2M2J3</accession>
<dbReference type="Pfam" id="PF00406">
    <property type="entry name" value="ADK"/>
    <property type="match status" value="1"/>
</dbReference>
<dbReference type="PRINTS" id="PR00094">
    <property type="entry name" value="ADENYLTKNASE"/>
</dbReference>
<dbReference type="InterPro" id="IPR033690">
    <property type="entry name" value="Adenylat_kinase_CS"/>
</dbReference>
<dbReference type="InterPro" id="IPR027417">
    <property type="entry name" value="P-loop_NTPase"/>
</dbReference>
<keyword evidence="1 5" id="KW-0808">Transferase</keyword>
<dbReference type="GO" id="GO:0005524">
    <property type="term" value="F:ATP binding"/>
    <property type="evidence" value="ECO:0007669"/>
    <property type="project" value="UniProtKB-KW"/>
</dbReference>
<evidence type="ECO:0000256" key="3">
    <source>
        <dbReference type="ARBA" id="ARBA00022741"/>
    </source>
</evidence>
<keyword evidence="8" id="KW-1185">Reference proteome</keyword>
<evidence type="ECO:0000313" key="8">
    <source>
        <dbReference type="Proteomes" id="UP000478417"/>
    </source>
</evidence>
<dbReference type="CDD" id="cd01428">
    <property type="entry name" value="ADK"/>
    <property type="match status" value="1"/>
</dbReference>
<dbReference type="RefSeq" id="WP_163966315.1">
    <property type="nucleotide sequence ID" value="NZ_JAAGNX010000003.1"/>
</dbReference>
<comment type="subunit">
    <text evidence="6">Monomer.</text>
</comment>
<evidence type="ECO:0000256" key="1">
    <source>
        <dbReference type="ARBA" id="ARBA00022679"/>
    </source>
</evidence>
<sequence>MSDKALENPKEQAAKRTLDLEIKDAQLIFNSVWSELLEELGEEKLVFPREIFWLNGAPGAGKGTQTQFIMEYCGLTAKPIVISDLLDSPEARRLKDAGMMVGDREVTSLLLKELLAPRNATGVVVDGFPRTKVQVECLKLFYQRLSSLRSKFLGTSMESDFHRPNFHIIVLYVEEAVSVNRQLERGRKVLEHNEQVRSTGSGNLEETRKTDLSVEAARNRYRTFKEITYESLTSLRQIFHYHFINAQRSVEEVQASIVGELKYQSSLELDQVTNDLISRIPVAPDIVIHARQDLVERLEQYTKRHLQLFEQIVLLIDEKFMPIVLRHAVSGRAYINSEDTVFDDSQALAIAIDVFSERGYHAAVDIRQEEVPDRIDLQTGKIFTRRKRVYRFSIHFQGSVIRRGN</sequence>
<dbReference type="SUPFAM" id="SSF52540">
    <property type="entry name" value="P-loop containing nucleoside triphosphate hydrolases"/>
    <property type="match status" value="1"/>
</dbReference>
<comment type="similarity">
    <text evidence="5">Belongs to the adenylate kinase family.</text>
</comment>
<reference evidence="7 8" key="1">
    <citation type="submission" date="2020-02" db="EMBL/GenBank/DDBJ databases">
        <title>Albibacoteraceae fam. nov., the first described family within the subdivision 4 Verrucomicrobia.</title>
        <authorList>
            <person name="Xi F."/>
        </authorList>
    </citation>
    <scope>NUCLEOTIDE SEQUENCE [LARGE SCALE GENOMIC DNA]</scope>
    <source>
        <strain evidence="7 8">CK1056</strain>
    </source>
</reference>
<organism evidence="7 8">
    <name type="scientific">Oceanipulchritudo coccoides</name>
    <dbReference type="NCBI Taxonomy" id="2706888"/>
    <lineage>
        <taxon>Bacteria</taxon>
        <taxon>Pseudomonadati</taxon>
        <taxon>Verrucomicrobiota</taxon>
        <taxon>Opitutia</taxon>
        <taxon>Puniceicoccales</taxon>
        <taxon>Oceanipulchritudinaceae</taxon>
        <taxon>Oceanipulchritudo</taxon>
    </lineage>
</organism>
<comment type="subcellular location">
    <subcellularLocation>
        <location evidence="6">Cytoplasm</location>
    </subcellularLocation>
</comment>
<comment type="catalytic activity">
    <reaction evidence="6">
        <text>AMP + ATP = 2 ADP</text>
        <dbReference type="Rhea" id="RHEA:12973"/>
        <dbReference type="ChEBI" id="CHEBI:30616"/>
        <dbReference type="ChEBI" id="CHEBI:456215"/>
        <dbReference type="ChEBI" id="CHEBI:456216"/>
        <dbReference type="EC" id="2.7.4.3"/>
    </reaction>
</comment>
<keyword evidence="2" id="KW-0545">Nucleotide biosynthesis</keyword>
<dbReference type="AlphaFoldDB" id="A0A6B2M2J3"/>
<proteinExistence type="inferred from homology"/>
<evidence type="ECO:0000256" key="2">
    <source>
        <dbReference type="ARBA" id="ARBA00022727"/>
    </source>
</evidence>
<evidence type="ECO:0000256" key="5">
    <source>
        <dbReference type="RuleBase" id="RU003330"/>
    </source>
</evidence>
<dbReference type="GO" id="GO:0004017">
    <property type="term" value="F:AMP kinase activity"/>
    <property type="evidence" value="ECO:0007669"/>
    <property type="project" value="UniProtKB-EC"/>
</dbReference>
<dbReference type="EMBL" id="JAAGNX010000003">
    <property type="protein sequence ID" value="NDV63168.1"/>
    <property type="molecule type" value="Genomic_DNA"/>
</dbReference>
<dbReference type="EC" id="2.7.4.3" evidence="6"/>
<keyword evidence="4 5" id="KW-0418">Kinase</keyword>
<dbReference type="PANTHER" id="PTHR23359">
    <property type="entry name" value="NUCLEOTIDE KINASE"/>
    <property type="match status" value="1"/>
</dbReference>
<gene>
    <name evidence="7" type="ORF">G0Q06_11950</name>
</gene>
<comment type="caution">
    <text evidence="7">The sequence shown here is derived from an EMBL/GenBank/DDBJ whole genome shotgun (WGS) entry which is preliminary data.</text>
</comment>
<dbReference type="InterPro" id="IPR000850">
    <property type="entry name" value="Adenylat/UMP-CMP_kin"/>
</dbReference>
<dbReference type="GO" id="GO:0005737">
    <property type="term" value="C:cytoplasm"/>
    <property type="evidence" value="ECO:0007669"/>
    <property type="project" value="UniProtKB-SubCell"/>
</dbReference>
<dbReference type="Gene3D" id="3.40.50.300">
    <property type="entry name" value="P-loop containing nucleotide triphosphate hydrolases"/>
    <property type="match status" value="1"/>
</dbReference>
<name>A0A6B2M2J3_9BACT</name>